<organism evidence="1 2">
    <name type="scientific">Ameca splendens</name>
    <dbReference type="NCBI Taxonomy" id="208324"/>
    <lineage>
        <taxon>Eukaryota</taxon>
        <taxon>Metazoa</taxon>
        <taxon>Chordata</taxon>
        <taxon>Craniata</taxon>
        <taxon>Vertebrata</taxon>
        <taxon>Euteleostomi</taxon>
        <taxon>Actinopterygii</taxon>
        <taxon>Neopterygii</taxon>
        <taxon>Teleostei</taxon>
        <taxon>Neoteleostei</taxon>
        <taxon>Acanthomorphata</taxon>
        <taxon>Ovalentaria</taxon>
        <taxon>Atherinomorphae</taxon>
        <taxon>Cyprinodontiformes</taxon>
        <taxon>Goodeidae</taxon>
        <taxon>Ameca</taxon>
    </lineage>
</organism>
<evidence type="ECO:0000313" key="2">
    <source>
        <dbReference type="Proteomes" id="UP001469553"/>
    </source>
</evidence>
<name>A0ABV0ZE39_9TELE</name>
<keyword evidence="2" id="KW-1185">Reference proteome</keyword>
<evidence type="ECO:0000313" key="1">
    <source>
        <dbReference type="EMBL" id="MEQ2304484.1"/>
    </source>
</evidence>
<accession>A0ABV0ZE39</accession>
<reference evidence="1 2" key="1">
    <citation type="submission" date="2021-06" db="EMBL/GenBank/DDBJ databases">
        <authorList>
            <person name="Palmer J.M."/>
        </authorList>
    </citation>
    <scope>NUCLEOTIDE SEQUENCE [LARGE SCALE GENOMIC DNA]</scope>
    <source>
        <strain evidence="1 2">AS_MEX2019</strain>
        <tissue evidence="1">Muscle</tissue>
    </source>
</reference>
<sequence>MTKPELEHLLYFIPKVLKKVEVRTVQTSQVSPHQTSSTCSLGSVWNTRIHWFGAVTQYFWHYSVNTIHSMSCIRFHPRGSAGGKLLCRQYGVCGPGLLL</sequence>
<comment type="caution">
    <text evidence="1">The sequence shown here is derived from an EMBL/GenBank/DDBJ whole genome shotgun (WGS) entry which is preliminary data.</text>
</comment>
<gene>
    <name evidence="1" type="ORF">AMECASPLE_027444</name>
</gene>
<dbReference type="EMBL" id="JAHRIP010059334">
    <property type="protein sequence ID" value="MEQ2304484.1"/>
    <property type="molecule type" value="Genomic_DNA"/>
</dbReference>
<dbReference type="Proteomes" id="UP001469553">
    <property type="component" value="Unassembled WGS sequence"/>
</dbReference>
<protein>
    <submittedName>
        <fullName evidence="1">Uncharacterized protein</fullName>
    </submittedName>
</protein>
<proteinExistence type="predicted"/>